<dbReference type="PANTHER" id="PTHR43352:SF1">
    <property type="entry name" value="ANTHRANILATE--COA LIGASE"/>
    <property type="match status" value="1"/>
</dbReference>
<dbReference type="GO" id="GO:0044550">
    <property type="term" value="P:secondary metabolite biosynthetic process"/>
    <property type="evidence" value="ECO:0007669"/>
    <property type="project" value="TreeGrafter"/>
</dbReference>
<dbReference type="STRING" id="582672.SAMN05216360_101128"/>
<dbReference type="Gene3D" id="3.40.50.12780">
    <property type="entry name" value="N-terminal domain of ligase-like"/>
    <property type="match status" value="1"/>
</dbReference>
<dbReference type="Pfam" id="PF00501">
    <property type="entry name" value="AMP-binding"/>
    <property type="match status" value="1"/>
</dbReference>
<feature type="compositionally biased region" description="Basic and acidic residues" evidence="2">
    <location>
        <begin position="24"/>
        <end position="45"/>
    </location>
</feature>
<keyword evidence="1 6" id="KW-0436">Ligase</keyword>
<keyword evidence="3" id="KW-0472">Membrane</keyword>
<proteinExistence type="predicted"/>
<evidence type="ECO:0000259" key="5">
    <source>
        <dbReference type="Pfam" id="PF13193"/>
    </source>
</evidence>
<dbReference type="InterPro" id="IPR000873">
    <property type="entry name" value="AMP-dep_synth/lig_dom"/>
</dbReference>
<feature type="transmembrane region" description="Helical" evidence="3">
    <location>
        <begin position="115"/>
        <end position="132"/>
    </location>
</feature>
<dbReference type="Proteomes" id="UP000198704">
    <property type="component" value="Unassembled WGS sequence"/>
</dbReference>
<evidence type="ECO:0000256" key="1">
    <source>
        <dbReference type="ARBA" id="ARBA00022598"/>
    </source>
</evidence>
<gene>
    <name evidence="6" type="ORF">SAMN05216360_101128</name>
</gene>
<feature type="domain" description="AMP-dependent synthetase/ligase" evidence="4">
    <location>
        <begin position="57"/>
        <end position="410"/>
    </location>
</feature>
<evidence type="ECO:0000259" key="4">
    <source>
        <dbReference type="Pfam" id="PF00501"/>
    </source>
</evidence>
<dbReference type="InterPro" id="IPR025110">
    <property type="entry name" value="AMP-bd_C"/>
</dbReference>
<dbReference type="InterPro" id="IPR042099">
    <property type="entry name" value="ANL_N_sf"/>
</dbReference>
<dbReference type="PROSITE" id="PS00455">
    <property type="entry name" value="AMP_BINDING"/>
    <property type="match status" value="1"/>
</dbReference>
<dbReference type="PANTHER" id="PTHR43352">
    <property type="entry name" value="ACETYL-COA SYNTHETASE"/>
    <property type="match status" value="1"/>
</dbReference>
<sequence>MPLRTAVRRDLHARLTQPRADGTPGEKSECGERPVPDNLSDDRHPPARFNAARYCLAENARLRPDKIALVMVGDGAATRLTFGAVERAVRGIGAGLLGLGLKAGDRVMIRMGNEADYVLVYFGALAAGLVALPSSPQLTEGEAAFLMENSGAAAVVVGSGCVVAPEALGARLLLDAASIAGMKAGPPLADYADTAADDPAMLIYTSGTTSRPKGVLHAHRAAYGRRPMLAHWLGLTESDVMLHAGTMNWTYTLGVGLSDPWSVGATAVLYNGPRDPAVWPRLIAAYGATLFAAVPTLYRQILKYGDLTAHNLSSLRHGCTAGEPLPIALLDAWTRATGKPLYEALGMSEISTYVSSGPTIPVRPGSPGKPQPGRRVAILPVEGEAVPLPAGAAGLLAVHRSEPALMLGYWNRPGEEAEVMRGDWFVGGDLARLDADGYLWFEGRNNDLMKAMGYRVSPNEVEVVLAAHPSVAEVGVAELPVRADVSVICGFVVLQPGAEPDAQALLAWCGDRLAAYKRPREIRFLDALPRTANGKVQRKRLAEAVESCG</sequence>
<feature type="domain" description="AMP-binding enzyme C-terminal" evidence="5">
    <location>
        <begin position="460"/>
        <end position="535"/>
    </location>
</feature>
<dbReference type="GO" id="GO:0016878">
    <property type="term" value="F:acid-thiol ligase activity"/>
    <property type="evidence" value="ECO:0007669"/>
    <property type="project" value="TreeGrafter"/>
</dbReference>
<organism evidence="6 7">
    <name type="scientific">Methylobacterium phyllostachyos</name>
    <dbReference type="NCBI Taxonomy" id="582672"/>
    <lineage>
        <taxon>Bacteria</taxon>
        <taxon>Pseudomonadati</taxon>
        <taxon>Pseudomonadota</taxon>
        <taxon>Alphaproteobacteria</taxon>
        <taxon>Hyphomicrobiales</taxon>
        <taxon>Methylobacteriaceae</taxon>
        <taxon>Methylobacterium</taxon>
    </lineage>
</organism>
<feature type="region of interest" description="Disordered" evidence="2">
    <location>
        <begin position="1"/>
        <end position="45"/>
    </location>
</feature>
<evidence type="ECO:0000313" key="7">
    <source>
        <dbReference type="Proteomes" id="UP000198704"/>
    </source>
</evidence>
<keyword evidence="3" id="KW-1133">Transmembrane helix</keyword>
<keyword evidence="3" id="KW-0812">Transmembrane</keyword>
<dbReference type="AlphaFoldDB" id="A0A1G9R782"/>
<dbReference type="InterPro" id="IPR045851">
    <property type="entry name" value="AMP-bd_C_sf"/>
</dbReference>
<dbReference type="Gene3D" id="3.30.300.30">
    <property type="match status" value="1"/>
</dbReference>
<dbReference type="InterPro" id="IPR020845">
    <property type="entry name" value="AMP-binding_CS"/>
</dbReference>
<evidence type="ECO:0000313" key="6">
    <source>
        <dbReference type="EMBL" id="SDM19084.1"/>
    </source>
</evidence>
<dbReference type="EMBL" id="FNHS01000001">
    <property type="protein sequence ID" value="SDM19084.1"/>
    <property type="molecule type" value="Genomic_DNA"/>
</dbReference>
<dbReference type="Pfam" id="PF13193">
    <property type="entry name" value="AMP-binding_C"/>
    <property type="match status" value="1"/>
</dbReference>
<evidence type="ECO:0000256" key="3">
    <source>
        <dbReference type="SAM" id="Phobius"/>
    </source>
</evidence>
<accession>A0A1G9R782</accession>
<evidence type="ECO:0000256" key="2">
    <source>
        <dbReference type="SAM" id="MobiDB-lite"/>
    </source>
</evidence>
<dbReference type="SUPFAM" id="SSF56801">
    <property type="entry name" value="Acetyl-CoA synthetase-like"/>
    <property type="match status" value="1"/>
</dbReference>
<reference evidence="7" key="1">
    <citation type="submission" date="2016-10" db="EMBL/GenBank/DDBJ databases">
        <authorList>
            <person name="Varghese N."/>
            <person name="Submissions S."/>
        </authorList>
    </citation>
    <scope>NUCLEOTIDE SEQUENCE [LARGE SCALE GENOMIC DNA]</scope>
    <source>
        <strain evidence="7">BL47</strain>
    </source>
</reference>
<name>A0A1G9R782_9HYPH</name>
<protein>
    <submittedName>
        <fullName evidence="6">Acyl-coenzyme A synthetase/AMP-(Fatty) acid ligase</fullName>
    </submittedName>
</protein>
<keyword evidence="7" id="KW-1185">Reference proteome</keyword>